<dbReference type="EMBL" id="CDML01000046">
    <property type="protein sequence ID" value="CRF41581.1"/>
    <property type="molecule type" value="Genomic_DNA"/>
</dbReference>
<name>A0A0K2XBJ0_9HELI</name>
<evidence type="ECO:0000256" key="2">
    <source>
        <dbReference type="ARBA" id="ARBA00023125"/>
    </source>
</evidence>
<keyword evidence="3" id="KW-0233">DNA recombination</keyword>
<dbReference type="EMBL" id="CDMH01000045">
    <property type="protein sequence ID" value="CRF42770.1"/>
    <property type="molecule type" value="Genomic_DNA"/>
</dbReference>
<dbReference type="RefSeq" id="WP_053941383.1">
    <property type="nucleotide sequence ID" value="NZ_CDMH01000045.1"/>
</dbReference>
<comment type="similarity">
    <text evidence="1">Belongs to the 'phage' integrase family.</text>
</comment>
<sequence length="348" mass="40277">MTLFSRNGTLYANVNINGQRRRFTLKRKDTPANRAWALANEAAILKEHTQGVKVSIAAKRRLERAIGLKPSTQSTFHYSLKRVIELLTGGVDGNTMHLNSAHVCQFYKRLIDGHYSHAHTKTMVFYLKDFLEFCTQEGYIEKNPFFTQKITNTKPPKKIIPFSLEQIKRVLAHAKDAKLKAFLTVAFFTGARTGELLALRWEDVDFKKDTITIKATYNYTKRTTQTPKTKSSTREIDMLPVVKRALMEFANRIGGYEPHREIFAYKRMRLHNIAYAWKNLLSALGMPHSKLYTTRHTFASLMLSRGEDPLWVSHTLGHKNLEMTYRVYAHYIKKEHTTHATFLDKEFS</sequence>
<gene>
    <name evidence="5" type="ORF">HAL011_13840</name>
    <name evidence="6" type="ORF">HAL013_09770</name>
    <name evidence="7" type="ORF">HAL09_04450</name>
</gene>
<dbReference type="OrthoDB" id="5391994at2"/>
<dbReference type="GO" id="GO:0006310">
    <property type="term" value="P:DNA recombination"/>
    <property type="evidence" value="ECO:0007669"/>
    <property type="project" value="UniProtKB-KW"/>
</dbReference>
<dbReference type="PROSITE" id="PS51898">
    <property type="entry name" value="TYR_RECOMBINASE"/>
    <property type="match status" value="1"/>
</dbReference>
<dbReference type="GO" id="GO:0015074">
    <property type="term" value="P:DNA integration"/>
    <property type="evidence" value="ECO:0007669"/>
    <property type="project" value="InterPro"/>
</dbReference>
<evidence type="ECO:0000313" key="6">
    <source>
        <dbReference type="EMBL" id="CRF42770.1"/>
    </source>
</evidence>
<keyword evidence="2" id="KW-0238">DNA-binding</keyword>
<dbReference type="CDD" id="cd01189">
    <property type="entry name" value="INT_ICEBs1_C_like"/>
    <property type="match status" value="1"/>
</dbReference>
<protein>
    <submittedName>
        <fullName evidence="7">Integrase</fullName>
    </submittedName>
</protein>
<dbReference type="InterPro" id="IPR002104">
    <property type="entry name" value="Integrase_catalytic"/>
</dbReference>
<evidence type="ECO:0000313" key="10">
    <source>
        <dbReference type="Proteomes" id="UP000045175"/>
    </source>
</evidence>
<evidence type="ECO:0000256" key="1">
    <source>
        <dbReference type="ARBA" id="ARBA00008857"/>
    </source>
</evidence>
<dbReference type="SUPFAM" id="SSF56349">
    <property type="entry name" value="DNA breaking-rejoining enzymes"/>
    <property type="match status" value="1"/>
</dbReference>
<dbReference type="PANTHER" id="PTHR30349:SF64">
    <property type="entry name" value="PROPHAGE INTEGRASE INTD-RELATED"/>
    <property type="match status" value="1"/>
</dbReference>
<feature type="domain" description="Tyr recombinase" evidence="4">
    <location>
        <begin position="157"/>
        <end position="342"/>
    </location>
</feature>
<reference evidence="9 10" key="3">
    <citation type="submission" date="2014-12" db="EMBL/GenBank/DDBJ databases">
        <authorList>
            <person name="Jaenicke S."/>
        </authorList>
    </citation>
    <scope>NUCLEOTIDE SEQUENCE [LARGE SCALE GENOMIC DNA]</scope>
</reference>
<dbReference type="InterPro" id="IPR013762">
    <property type="entry name" value="Integrase-like_cat_sf"/>
</dbReference>
<evidence type="ECO:0000313" key="7">
    <source>
        <dbReference type="EMBL" id="CRF43887.1"/>
    </source>
</evidence>
<dbReference type="InterPro" id="IPR010998">
    <property type="entry name" value="Integrase_recombinase_N"/>
</dbReference>
<proteinExistence type="inferred from homology"/>
<dbReference type="Gene3D" id="1.10.443.10">
    <property type="entry name" value="Intergrase catalytic core"/>
    <property type="match status" value="1"/>
</dbReference>
<dbReference type="Proteomes" id="UP000038622">
    <property type="component" value="Unassembled WGS sequence"/>
</dbReference>
<evidence type="ECO:0000313" key="9">
    <source>
        <dbReference type="Proteomes" id="UP000041394"/>
    </source>
</evidence>
<dbReference type="InterPro" id="IPR011010">
    <property type="entry name" value="DNA_brk_join_enz"/>
</dbReference>
<dbReference type="Proteomes" id="UP000045175">
    <property type="component" value="Unassembled WGS sequence"/>
</dbReference>
<dbReference type="Gene3D" id="1.10.150.130">
    <property type="match status" value="1"/>
</dbReference>
<dbReference type="GO" id="GO:0003677">
    <property type="term" value="F:DNA binding"/>
    <property type="evidence" value="ECO:0007669"/>
    <property type="project" value="UniProtKB-KW"/>
</dbReference>
<dbReference type="STRING" id="1578720.HAL011_13840"/>
<reference evidence="7" key="1">
    <citation type="submission" date="2014-12" db="EMBL/GenBank/DDBJ databases">
        <title>Whole genome sequences of four Staphylococcus schleiferi canine isolates.</title>
        <authorList>
            <person name="Misic A.M."/>
            <person name="Cain C."/>
            <person name="Morris D.O."/>
            <person name="Rankin S."/>
            <person name="Beiting D."/>
        </authorList>
    </citation>
    <scope>NUCLEOTIDE SEQUENCE</scope>
    <source>
        <strain evidence="5">ASB11</strain>
        <strain evidence="6">ASB13</strain>
        <strain evidence="7">ASB9</strain>
    </source>
</reference>
<dbReference type="Pfam" id="PF00589">
    <property type="entry name" value="Phage_integrase"/>
    <property type="match status" value="1"/>
</dbReference>
<organism evidence="7 9">
    <name type="scientific">Helicobacter ailurogastricus</name>
    <dbReference type="NCBI Taxonomy" id="1578720"/>
    <lineage>
        <taxon>Bacteria</taxon>
        <taxon>Pseudomonadati</taxon>
        <taxon>Campylobacterota</taxon>
        <taxon>Epsilonproteobacteria</taxon>
        <taxon>Campylobacterales</taxon>
        <taxon>Helicobacteraceae</taxon>
        <taxon>Helicobacter</taxon>
    </lineage>
</organism>
<accession>A0A0K2XBJ0</accession>
<evidence type="ECO:0000313" key="8">
    <source>
        <dbReference type="Proteomes" id="UP000038622"/>
    </source>
</evidence>
<dbReference type="Proteomes" id="UP000041394">
    <property type="component" value="Unassembled WGS sequence"/>
</dbReference>
<evidence type="ECO:0000313" key="5">
    <source>
        <dbReference type="EMBL" id="CRF41581.1"/>
    </source>
</evidence>
<reference evidence="8" key="2">
    <citation type="submission" date="2014-12" db="EMBL/GenBank/DDBJ databases">
        <authorList>
            <person name="Smet A."/>
        </authorList>
    </citation>
    <scope>NUCLEOTIDE SEQUENCE [LARGE SCALE GENOMIC DNA]</scope>
</reference>
<keyword evidence="8" id="KW-1185">Reference proteome</keyword>
<dbReference type="EMBL" id="CDMN01000017">
    <property type="protein sequence ID" value="CRF43887.1"/>
    <property type="molecule type" value="Genomic_DNA"/>
</dbReference>
<dbReference type="AlphaFoldDB" id="A0A0K2XBJ0"/>
<dbReference type="PANTHER" id="PTHR30349">
    <property type="entry name" value="PHAGE INTEGRASE-RELATED"/>
    <property type="match status" value="1"/>
</dbReference>
<dbReference type="InterPro" id="IPR050090">
    <property type="entry name" value="Tyrosine_recombinase_XerCD"/>
</dbReference>
<evidence type="ECO:0000259" key="4">
    <source>
        <dbReference type="PROSITE" id="PS51898"/>
    </source>
</evidence>
<evidence type="ECO:0000256" key="3">
    <source>
        <dbReference type="ARBA" id="ARBA00023172"/>
    </source>
</evidence>